<keyword evidence="8 16" id="KW-0274">FAD</keyword>
<keyword evidence="17" id="KW-0520">NAD</keyword>
<dbReference type="Gene3D" id="3.50.50.60">
    <property type="entry name" value="FAD/NAD(P)-binding domain"/>
    <property type="match status" value="2"/>
</dbReference>
<evidence type="ECO:0000256" key="18">
    <source>
        <dbReference type="PIRSR" id="PIRSR000350-4"/>
    </source>
</evidence>
<evidence type="ECO:0000256" key="4">
    <source>
        <dbReference type="ARBA" id="ARBA00014791"/>
    </source>
</evidence>
<dbReference type="InterPro" id="IPR004099">
    <property type="entry name" value="Pyr_nucl-diS_OxRdtase_dimer"/>
</dbReference>
<reference evidence="22" key="1">
    <citation type="submission" date="2016-12" db="EMBL/GenBank/DDBJ databases">
        <authorList>
            <person name="Varghese N."/>
            <person name="Submissions S."/>
        </authorList>
    </citation>
    <scope>NUCLEOTIDE SEQUENCE [LARGE SCALE GENOMIC DNA]</scope>
    <source>
        <strain evidence="22">DSM 16779</strain>
    </source>
</reference>
<dbReference type="AlphaFoldDB" id="A0A1N6FPP3"/>
<evidence type="ECO:0000313" key="21">
    <source>
        <dbReference type="EMBL" id="SIN97234.1"/>
    </source>
</evidence>
<keyword evidence="5 16" id="KW-0475">Mercuric resistance</keyword>
<evidence type="ECO:0000256" key="8">
    <source>
        <dbReference type="ARBA" id="ARBA00022827"/>
    </source>
</evidence>
<evidence type="ECO:0000256" key="13">
    <source>
        <dbReference type="ARBA" id="ARBA00023284"/>
    </source>
</evidence>
<evidence type="ECO:0000256" key="15">
    <source>
        <dbReference type="ARBA" id="ARBA00048984"/>
    </source>
</evidence>
<dbReference type="PANTHER" id="PTHR43014">
    <property type="entry name" value="MERCURIC REDUCTASE"/>
    <property type="match status" value="1"/>
</dbReference>
<keyword evidence="9 16" id="KW-0521">NADP</keyword>
<proteinExistence type="inferred from homology"/>
<dbReference type="PIRSF" id="PIRSF000350">
    <property type="entry name" value="Mercury_reductase_MerA"/>
    <property type="match status" value="1"/>
</dbReference>
<dbReference type="PROSITE" id="PS00076">
    <property type="entry name" value="PYRIDINE_REDOX_1"/>
    <property type="match status" value="1"/>
</dbReference>
<organism evidence="21 22">
    <name type="scientific">Chryseobacterium scophthalmum</name>
    <dbReference type="NCBI Taxonomy" id="59733"/>
    <lineage>
        <taxon>Bacteria</taxon>
        <taxon>Pseudomonadati</taxon>
        <taxon>Bacteroidota</taxon>
        <taxon>Flavobacteriia</taxon>
        <taxon>Flavobacteriales</taxon>
        <taxon>Weeksellaceae</taxon>
        <taxon>Chryseobacterium group</taxon>
        <taxon>Chryseobacterium</taxon>
    </lineage>
</organism>
<dbReference type="GO" id="GO:0003955">
    <property type="term" value="F:NAD(P)H dehydrogenase (quinone) activity"/>
    <property type="evidence" value="ECO:0007669"/>
    <property type="project" value="TreeGrafter"/>
</dbReference>
<dbReference type="SUPFAM" id="SSF55424">
    <property type="entry name" value="FAD/NAD-linked reductases, dimerisation (C-terminal) domain"/>
    <property type="match status" value="1"/>
</dbReference>
<evidence type="ECO:0000256" key="9">
    <source>
        <dbReference type="ARBA" id="ARBA00022857"/>
    </source>
</evidence>
<dbReference type="EMBL" id="FSRQ01000001">
    <property type="protein sequence ID" value="SIN97234.1"/>
    <property type="molecule type" value="Genomic_DNA"/>
</dbReference>
<protein>
    <recommendedName>
        <fullName evidence="4 16">Mercuric reductase</fullName>
        <ecNumber evidence="3 16">1.16.1.1</ecNumber>
    </recommendedName>
    <alternativeName>
        <fullName evidence="14 16">Hg(II) reductase</fullName>
    </alternativeName>
</protein>
<dbReference type="InterPro" id="IPR017969">
    <property type="entry name" value="Heavy-metal-associated_CS"/>
</dbReference>
<feature type="binding site" evidence="17">
    <location>
        <position position="310"/>
    </location>
    <ligand>
        <name>NAD(+)</name>
        <dbReference type="ChEBI" id="CHEBI:57540"/>
    </ligand>
</feature>
<dbReference type="Pfam" id="PF00403">
    <property type="entry name" value="HMA"/>
    <property type="match status" value="1"/>
</dbReference>
<evidence type="ECO:0000256" key="16">
    <source>
        <dbReference type="PIRNR" id="PIRNR000350"/>
    </source>
</evidence>
<keyword evidence="17" id="KW-0547">Nucleotide-binding</keyword>
<dbReference type="PROSITE" id="PS50846">
    <property type="entry name" value="HMA_2"/>
    <property type="match status" value="1"/>
</dbReference>
<keyword evidence="10 16" id="KW-0476">Mercury</keyword>
<keyword evidence="12" id="KW-1015">Disulfide bond</keyword>
<accession>A0A1N6FPP3</accession>
<evidence type="ECO:0000256" key="19">
    <source>
        <dbReference type="RuleBase" id="RU361223"/>
    </source>
</evidence>
<evidence type="ECO:0000256" key="12">
    <source>
        <dbReference type="ARBA" id="ARBA00023157"/>
    </source>
</evidence>
<comment type="similarity">
    <text evidence="1 16 19">Belongs to the class-I pyridine nucleotide-disulfide oxidoreductase family.</text>
</comment>
<dbReference type="PRINTS" id="PR00368">
    <property type="entry name" value="FADPNR"/>
</dbReference>
<comment type="function">
    <text evidence="16">Resistance to Hg(2+) in bacteria appears to be governed by a specialized system which includes mercuric reductase. MerA protein is responsible for volatilizing mercury as Hg(0).</text>
</comment>
<feature type="domain" description="HMA" evidence="20">
    <location>
        <begin position="23"/>
        <end position="89"/>
    </location>
</feature>
<evidence type="ECO:0000256" key="3">
    <source>
        <dbReference type="ARBA" id="ARBA00012661"/>
    </source>
</evidence>
<dbReference type="InterPro" id="IPR023753">
    <property type="entry name" value="FAD/NAD-binding_dom"/>
</dbReference>
<dbReference type="OrthoDB" id="9800167at2"/>
<evidence type="ECO:0000256" key="17">
    <source>
        <dbReference type="PIRSR" id="PIRSR000350-3"/>
    </source>
</evidence>
<sequence>MNFIKNIIGNGAEHKNGKAVTEEKLLLEISGMTCDHCATGIEKMLLKNEGVTEAKVSYQSGSCECSFDPSKTSKEEIVNTINETKNYKVKSEIKKEDCCATQKDSSLQNSSHFDLIIIGGGSAAFSAAIKAESLGLSTLMVNGGLDFGGTCVNVGCVPSKNLIRAGETAYHSTHSNFTGIKPKGVDIDFAQVIKDKKKLVATLQEKKYMDVVSDFENLKMVTGWAEFKDNKTIVVDSKTEYTALKFIIATGATTNIPNIEGLNEIGYLTNVSLFDLEEKPESITIMGAGYIGLELAMAYNRLGVKVRIIEFTDRVLRTQTPDISEALETQMRNEGIEILPNFRAVKFDKKGNETIIHCKCPDGSFTQIIEKGKIVVASGTTPNIQKLGLQNIGLELDKTGHILVNEKMETNLPNIYAVGDVTNTPAFVYTAAFEGKIAVENAFSGSENKADYSSLPWVVFTDPQVAGAGLDEAQAELQNIPFEVSKIELKDVPRAIAANDTRGFIKLIRNTETDKLIGARIVAPEGGELIQQLSMAIKYGITVKELAESFYPYLTLGEGIKLAAITFGKDVAKLSCCAT</sequence>
<evidence type="ECO:0000256" key="5">
    <source>
        <dbReference type="ARBA" id="ARBA00022466"/>
    </source>
</evidence>
<evidence type="ECO:0000256" key="10">
    <source>
        <dbReference type="ARBA" id="ARBA00022914"/>
    </source>
</evidence>
<feature type="binding site" evidence="17">
    <location>
        <begin position="287"/>
        <end position="294"/>
    </location>
    <ligand>
        <name>NAD(+)</name>
        <dbReference type="ChEBI" id="CHEBI:57540"/>
    </ligand>
</feature>
<dbReference type="GO" id="GO:0045340">
    <property type="term" value="F:mercury ion binding"/>
    <property type="evidence" value="ECO:0007669"/>
    <property type="project" value="InterPro"/>
</dbReference>
<feature type="binding site" evidence="17">
    <location>
        <position position="420"/>
    </location>
    <ligand>
        <name>FAD</name>
        <dbReference type="ChEBI" id="CHEBI:57692"/>
    </ligand>
</feature>
<dbReference type="InterPro" id="IPR036188">
    <property type="entry name" value="FAD/NAD-bd_sf"/>
</dbReference>
<dbReference type="CDD" id="cd00371">
    <property type="entry name" value="HMA"/>
    <property type="match status" value="1"/>
</dbReference>
<keyword evidence="13" id="KW-0676">Redox-active center</keyword>
<keyword evidence="22" id="KW-1185">Reference proteome</keyword>
<dbReference type="InterPro" id="IPR012999">
    <property type="entry name" value="Pyr_OxRdtase_I_AS"/>
</dbReference>
<dbReference type="EC" id="1.16.1.1" evidence="3 16"/>
<dbReference type="RefSeq" id="WP_074229644.1">
    <property type="nucleotide sequence ID" value="NZ_FSRQ01000001.1"/>
</dbReference>
<evidence type="ECO:0000256" key="1">
    <source>
        <dbReference type="ARBA" id="ARBA00007532"/>
    </source>
</evidence>
<dbReference type="GO" id="GO:0050660">
    <property type="term" value="F:flavin adenine dinucleotide binding"/>
    <property type="evidence" value="ECO:0007669"/>
    <property type="project" value="UniProtKB-UniRule"/>
</dbReference>
<name>A0A1N6FPP3_9FLAO</name>
<dbReference type="Gene3D" id="3.30.390.30">
    <property type="match status" value="1"/>
</dbReference>
<evidence type="ECO:0000256" key="14">
    <source>
        <dbReference type="ARBA" id="ARBA00031725"/>
    </source>
</evidence>
<comment type="subunit">
    <text evidence="2 16 19">Homodimer.</text>
</comment>
<dbReference type="Gene3D" id="3.30.70.100">
    <property type="match status" value="1"/>
</dbReference>
<feature type="disulfide bond" description="Redox-active" evidence="18">
    <location>
        <begin position="151"/>
        <end position="156"/>
    </location>
</feature>
<dbReference type="NCBIfam" id="TIGR02053">
    <property type="entry name" value="MerA"/>
    <property type="match status" value="1"/>
</dbReference>
<dbReference type="GO" id="GO:0050661">
    <property type="term" value="F:NADP binding"/>
    <property type="evidence" value="ECO:0007669"/>
    <property type="project" value="InterPro"/>
</dbReference>
<dbReference type="Pfam" id="PF02852">
    <property type="entry name" value="Pyr_redox_dim"/>
    <property type="match status" value="1"/>
</dbReference>
<evidence type="ECO:0000256" key="11">
    <source>
        <dbReference type="ARBA" id="ARBA00023002"/>
    </source>
</evidence>
<comment type="catalytic activity">
    <reaction evidence="15 16 19">
        <text>Hg + NADP(+) + H(+) = Hg(2+) + NADPH</text>
        <dbReference type="Rhea" id="RHEA:23856"/>
        <dbReference type="ChEBI" id="CHEBI:15378"/>
        <dbReference type="ChEBI" id="CHEBI:16170"/>
        <dbReference type="ChEBI" id="CHEBI:16793"/>
        <dbReference type="ChEBI" id="CHEBI:57783"/>
        <dbReference type="ChEBI" id="CHEBI:58349"/>
        <dbReference type="EC" id="1.16.1.1"/>
    </reaction>
</comment>
<dbReference type="STRING" id="59733.SAMN05421769_1491"/>
<feature type="binding site" evidence="17">
    <location>
        <position position="379"/>
    </location>
    <ligand>
        <name>NAD(+)</name>
        <dbReference type="ChEBI" id="CHEBI:57540"/>
    </ligand>
</feature>
<keyword evidence="11 16" id="KW-0560">Oxidoreductase</keyword>
<gene>
    <name evidence="19" type="primary">merA</name>
    <name evidence="21" type="ORF">SAMN05421769_1491</name>
</gene>
<dbReference type="GO" id="GO:0016152">
    <property type="term" value="F:mercury (II) reductase (NADP+) activity"/>
    <property type="evidence" value="ECO:0007669"/>
    <property type="project" value="UniProtKB-UniRule"/>
</dbReference>
<evidence type="ECO:0000256" key="7">
    <source>
        <dbReference type="ARBA" id="ARBA00022723"/>
    </source>
</evidence>
<dbReference type="FunFam" id="3.30.70.100:FF:000001">
    <property type="entry name" value="ATPase copper transporting beta"/>
    <property type="match status" value="1"/>
</dbReference>
<dbReference type="InterPro" id="IPR006121">
    <property type="entry name" value="HMA_dom"/>
</dbReference>
<dbReference type="SUPFAM" id="SSF55008">
    <property type="entry name" value="HMA, heavy metal-associated domain"/>
    <property type="match status" value="1"/>
</dbReference>
<dbReference type="GO" id="GO:0016668">
    <property type="term" value="F:oxidoreductase activity, acting on a sulfur group of donors, NAD(P) as acceptor"/>
    <property type="evidence" value="ECO:0007669"/>
    <property type="project" value="UniProtKB-UniRule"/>
</dbReference>
<feature type="binding site" evidence="17">
    <location>
        <position position="160"/>
    </location>
    <ligand>
        <name>FAD</name>
        <dbReference type="ChEBI" id="CHEBI:57692"/>
    </ligand>
</feature>
<dbReference type="InterPro" id="IPR021179">
    <property type="entry name" value="Mercury_reductase_MerA"/>
</dbReference>
<dbReference type="Proteomes" id="UP000184782">
    <property type="component" value="Unassembled WGS sequence"/>
</dbReference>
<comment type="cofactor">
    <cofactor evidence="16 17 19">
        <name>FAD</name>
        <dbReference type="ChEBI" id="CHEBI:57692"/>
    </cofactor>
    <text evidence="16 17 19">Binds 1 FAD per subunit.</text>
</comment>
<dbReference type="InterPro" id="IPR001100">
    <property type="entry name" value="Pyr_nuc-diS_OxRdtase"/>
</dbReference>
<keyword evidence="6 16" id="KW-0285">Flavoprotein</keyword>
<dbReference type="PANTHER" id="PTHR43014:SF4">
    <property type="entry name" value="PYRIDINE NUCLEOTIDE-DISULFIDE OXIDOREDUCTASE RCLA-RELATED"/>
    <property type="match status" value="1"/>
</dbReference>
<keyword evidence="7 16" id="KW-0479">Metal-binding</keyword>
<dbReference type="SUPFAM" id="SSF51905">
    <property type="entry name" value="FAD/NAD(P)-binding domain"/>
    <property type="match status" value="1"/>
</dbReference>
<dbReference type="InterPro" id="IPR036163">
    <property type="entry name" value="HMA_dom_sf"/>
</dbReference>
<dbReference type="PRINTS" id="PR00411">
    <property type="entry name" value="PNDRDTASEI"/>
</dbReference>
<dbReference type="FunFam" id="3.30.390.30:FF:000001">
    <property type="entry name" value="Dihydrolipoyl dehydrogenase"/>
    <property type="match status" value="1"/>
</dbReference>
<evidence type="ECO:0000259" key="20">
    <source>
        <dbReference type="PROSITE" id="PS50846"/>
    </source>
</evidence>
<evidence type="ECO:0000256" key="2">
    <source>
        <dbReference type="ARBA" id="ARBA00011738"/>
    </source>
</evidence>
<dbReference type="PROSITE" id="PS01047">
    <property type="entry name" value="HMA_1"/>
    <property type="match status" value="1"/>
</dbReference>
<dbReference type="Pfam" id="PF07992">
    <property type="entry name" value="Pyr_redox_2"/>
    <property type="match status" value="1"/>
</dbReference>
<evidence type="ECO:0000256" key="6">
    <source>
        <dbReference type="ARBA" id="ARBA00022630"/>
    </source>
</evidence>
<evidence type="ECO:0000313" key="22">
    <source>
        <dbReference type="Proteomes" id="UP000184782"/>
    </source>
</evidence>
<dbReference type="InterPro" id="IPR016156">
    <property type="entry name" value="FAD/NAD-linked_Rdtase_dimer_sf"/>
</dbReference>
<dbReference type="GO" id="GO:0050787">
    <property type="term" value="P:detoxification of mercury ion"/>
    <property type="evidence" value="ECO:0007669"/>
    <property type="project" value="InterPro"/>
</dbReference>